<evidence type="ECO:0000256" key="7">
    <source>
        <dbReference type="ARBA" id="ARBA00023128"/>
    </source>
</evidence>
<evidence type="ECO:0000256" key="6">
    <source>
        <dbReference type="ARBA" id="ARBA00022982"/>
    </source>
</evidence>
<evidence type="ECO:0000313" key="11">
    <source>
        <dbReference type="EMBL" id="KAJ3481270.1"/>
    </source>
</evidence>
<dbReference type="InterPro" id="IPR036811">
    <property type="entry name" value="Ubol_cytC_Rdtase_hinge_dom_sf"/>
</dbReference>
<gene>
    <name evidence="11" type="ORF">NLI96_g7775</name>
</gene>
<keyword evidence="7" id="KW-0496">Mitochondrion</keyword>
<evidence type="ECO:0000256" key="9">
    <source>
        <dbReference type="SAM" id="MobiDB-lite"/>
    </source>
</evidence>
<protein>
    <recommendedName>
        <fullName evidence="10">Ubiquinol-cytochrome C reductase hinge domain-containing protein</fullName>
    </recommendedName>
</protein>
<feature type="domain" description="Ubiquinol-cytochrome C reductase hinge" evidence="10">
    <location>
        <begin position="41"/>
        <end position="86"/>
    </location>
</feature>
<dbReference type="Gene3D" id="1.10.287.20">
    <property type="entry name" value="Ubiquinol-cytochrome C reductase hinge domain"/>
    <property type="match status" value="1"/>
</dbReference>
<keyword evidence="4" id="KW-0679">Respiratory chain</keyword>
<dbReference type="InterPro" id="IPR023184">
    <property type="entry name" value="Ubol_cytC_Rdtase_hinge_dom"/>
</dbReference>
<evidence type="ECO:0000256" key="4">
    <source>
        <dbReference type="ARBA" id="ARBA00022660"/>
    </source>
</evidence>
<dbReference type="EMBL" id="JANAWD010000330">
    <property type="protein sequence ID" value="KAJ3481270.1"/>
    <property type="molecule type" value="Genomic_DNA"/>
</dbReference>
<comment type="caution">
    <text evidence="11">The sequence shown here is derived from an EMBL/GenBank/DDBJ whole genome shotgun (WGS) entry which is preliminary data.</text>
</comment>
<evidence type="ECO:0000256" key="8">
    <source>
        <dbReference type="ARBA" id="ARBA00023136"/>
    </source>
</evidence>
<organism evidence="11 12">
    <name type="scientific">Meripilus lineatus</name>
    <dbReference type="NCBI Taxonomy" id="2056292"/>
    <lineage>
        <taxon>Eukaryota</taxon>
        <taxon>Fungi</taxon>
        <taxon>Dikarya</taxon>
        <taxon>Basidiomycota</taxon>
        <taxon>Agaricomycotina</taxon>
        <taxon>Agaricomycetes</taxon>
        <taxon>Polyporales</taxon>
        <taxon>Meripilaceae</taxon>
        <taxon>Meripilus</taxon>
    </lineage>
</organism>
<feature type="region of interest" description="Disordered" evidence="9">
    <location>
        <begin position="15"/>
        <end position="42"/>
    </location>
</feature>
<proteinExistence type="inferred from homology"/>
<feature type="compositionally biased region" description="Acidic residues" evidence="9">
    <location>
        <begin position="23"/>
        <end position="41"/>
    </location>
</feature>
<evidence type="ECO:0000313" key="12">
    <source>
        <dbReference type="Proteomes" id="UP001212997"/>
    </source>
</evidence>
<dbReference type="SUPFAM" id="SSF81531">
    <property type="entry name" value="Non-heme 11 kDa protein of cytochrome bc1 complex (Ubiquinol-cytochrome c reductase)"/>
    <property type="match status" value="1"/>
</dbReference>
<dbReference type="Pfam" id="PF02320">
    <property type="entry name" value="UCR_hinge"/>
    <property type="match status" value="1"/>
</dbReference>
<dbReference type="GO" id="GO:0005743">
    <property type="term" value="C:mitochondrial inner membrane"/>
    <property type="evidence" value="ECO:0007669"/>
    <property type="project" value="UniProtKB-SubCell"/>
</dbReference>
<evidence type="ECO:0000259" key="10">
    <source>
        <dbReference type="Pfam" id="PF02320"/>
    </source>
</evidence>
<sequence>MSLSSLFSSFTSVIYADAPAEKPEEEVEEAQEEEEEEEPEDVLPALQEECKQSAKCAAATAHFAHCEEKVNSGQGFPHEDCVEEFCE</sequence>
<keyword evidence="3" id="KW-0813">Transport</keyword>
<reference evidence="11" key="1">
    <citation type="submission" date="2022-07" db="EMBL/GenBank/DDBJ databases">
        <title>Genome Sequence of Physisporinus lineatus.</title>
        <authorList>
            <person name="Buettner E."/>
        </authorList>
    </citation>
    <scope>NUCLEOTIDE SEQUENCE</scope>
    <source>
        <strain evidence="11">VT162</strain>
    </source>
</reference>
<name>A0AAD5UYJ8_9APHY</name>
<dbReference type="AlphaFoldDB" id="A0AAD5UYJ8"/>
<keyword evidence="8" id="KW-0472">Membrane</keyword>
<comment type="similarity">
    <text evidence="2">Belongs to the UQCRH/QCR6 family.</text>
</comment>
<evidence type="ECO:0000256" key="1">
    <source>
        <dbReference type="ARBA" id="ARBA00004273"/>
    </source>
</evidence>
<keyword evidence="6" id="KW-0249">Electron transport</keyword>
<comment type="subcellular location">
    <subcellularLocation>
        <location evidence="1">Mitochondrion inner membrane</location>
    </subcellularLocation>
</comment>
<evidence type="ECO:0000256" key="5">
    <source>
        <dbReference type="ARBA" id="ARBA00022792"/>
    </source>
</evidence>
<evidence type="ECO:0000256" key="2">
    <source>
        <dbReference type="ARBA" id="ARBA00006498"/>
    </source>
</evidence>
<dbReference type="Proteomes" id="UP001212997">
    <property type="component" value="Unassembled WGS sequence"/>
</dbReference>
<accession>A0AAD5UYJ8</accession>
<evidence type="ECO:0000256" key="3">
    <source>
        <dbReference type="ARBA" id="ARBA00022448"/>
    </source>
</evidence>
<keyword evidence="12" id="KW-1185">Reference proteome</keyword>
<keyword evidence="5" id="KW-0999">Mitochondrion inner membrane</keyword>